<comment type="subunit">
    <text evidence="7">Heterotrimer.</text>
</comment>
<evidence type="ECO:0000256" key="2">
    <source>
        <dbReference type="ARBA" id="ARBA00023015"/>
    </source>
</evidence>
<dbReference type="PROSITE" id="PS00686">
    <property type="entry name" value="NFYA_HAP2_1"/>
    <property type="match status" value="1"/>
</dbReference>
<dbReference type="EMBL" id="CAKOFQ010006776">
    <property type="protein sequence ID" value="CAH1970594.1"/>
    <property type="molecule type" value="Genomic_DNA"/>
</dbReference>
<dbReference type="Proteomes" id="UP001152888">
    <property type="component" value="Unassembled WGS sequence"/>
</dbReference>
<keyword evidence="4" id="KW-0010">Activator</keyword>
<feature type="compositionally biased region" description="Low complexity" evidence="8">
    <location>
        <begin position="279"/>
        <end position="306"/>
    </location>
</feature>
<name>A0A9P0KFT0_ACAOB</name>
<comment type="similarity">
    <text evidence="7">Belongs to the NFYA/HAP2 subunit family.</text>
</comment>
<evidence type="ECO:0000313" key="9">
    <source>
        <dbReference type="EMBL" id="CAH1970594.1"/>
    </source>
</evidence>
<evidence type="ECO:0000256" key="1">
    <source>
        <dbReference type="ARBA" id="ARBA00004123"/>
    </source>
</evidence>
<dbReference type="PRINTS" id="PR00616">
    <property type="entry name" value="CCAATSUBUNTB"/>
</dbReference>
<comment type="subcellular location">
    <subcellularLocation>
        <location evidence="1 7">Nucleus</location>
    </subcellularLocation>
</comment>
<dbReference type="PROSITE" id="PS51152">
    <property type="entry name" value="NFYA_HAP2_2"/>
    <property type="match status" value="1"/>
</dbReference>
<organism evidence="9 10">
    <name type="scientific">Acanthoscelides obtectus</name>
    <name type="common">Bean weevil</name>
    <name type="synonym">Bruchus obtectus</name>
    <dbReference type="NCBI Taxonomy" id="200917"/>
    <lineage>
        <taxon>Eukaryota</taxon>
        <taxon>Metazoa</taxon>
        <taxon>Ecdysozoa</taxon>
        <taxon>Arthropoda</taxon>
        <taxon>Hexapoda</taxon>
        <taxon>Insecta</taxon>
        <taxon>Pterygota</taxon>
        <taxon>Neoptera</taxon>
        <taxon>Endopterygota</taxon>
        <taxon>Coleoptera</taxon>
        <taxon>Polyphaga</taxon>
        <taxon>Cucujiformia</taxon>
        <taxon>Chrysomeloidea</taxon>
        <taxon>Chrysomelidae</taxon>
        <taxon>Bruchinae</taxon>
        <taxon>Bruchini</taxon>
        <taxon>Acanthoscelides</taxon>
    </lineage>
</organism>
<evidence type="ECO:0000256" key="6">
    <source>
        <dbReference type="ARBA" id="ARBA00023242"/>
    </source>
</evidence>
<dbReference type="InterPro" id="IPR001289">
    <property type="entry name" value="NFYA"/>
</dbReference>
<evidence type="ECO:0000256" key="5">
    <source>
        <dbReference type="ARBA" id="ARBA00023163"/>
    </source>
</evidence>
<dbReference type="GO" id="GO:0003677">
    <property type="term" value="F:DNA binding"/>
    <property type="evidence" value="ECO:0007669"/>
    <property type="project" value="UniProtKB-KW"/>
</dbReference>
<accession>A0A9P0KFT0</accession>
<dbReference type="GO" id="GO:0016602">
    <property type="term" value="C:CCAAT-binding factor complex"/>
    <property type="evidence" value="ECO:0007669"/>
    <property type="project" value="InterPro"/>
</dbReference>
<dbReference type="OrthoDB" id="1097733at2759"/>
<keyword evidence="5 7" id="KW-0804">Transcription</keyword>
<dbReference type="Gene3D" id="6.10.250.2430">
    <property type="match status" value="1"/>
</dbReference>
<proteinExistence type="inferred from homology"/>
<reference evidence="9" key="1">
    <citation type="submission" date="2022-03" db="EMBL/GenBank/DDBJ databases">
        <authorList>
            <person name="Sayadi A."/>
        </authorList>
    </citation>
    <scope>NUCLEOTIDE SEQUENCE</scope>
</reference>
<dbReference type="PANTHER" id="PTHR12632">
    <property type="entry name" value="TRANSCRIPTION FACTOR NF-Y ALPHA-RELATED"/>
    <property type="match status" value="1"/>
</dbReference>
<evidence type="ECO:0000313" key="10">
    <source>
        <dbReference type="Proteomes" id="UP001152888"/>
    </source>
</evidence>
<dbReference type="GO" id="GO:0003700">
    <property type="term" value="F:DNA-binding transcription factor activity"/>
    <property type="evidence" value="ECO:0007669"/>
    <property type="project" value="UniProtKB-UniRule"/>
</dbReference>
<dbReference type="InterPro" id="IPR018362">
    <property type="entry name" value="CCAAT-binding_factor_CS"/>
</dbReference>
<evidence type="ECO:0000256" key="7">
    <source>
        <dbReference type="RuleBase" id="RU367155"/>
    </source>
</evidence>
<dbReference type="Pfam" id="PF02045">
    <property type="entry name" value="CBFB_NFYA"/>
    <property type="match status" value="1"/>
</dbReference>
<feature type="compositionally biased region" description="Basic and acidic residues" evidence="8">
    <location>
        <begin position="223"/>
        <end position="240"/>
    </location>
</feature>
<keyword evidence="10" id="KW-1185">Reference proteome</keyword>
<feature type="region of interest" description="Disordered" evidence="8">
    <location>
        <begin position="223"/>
        <end position="306"/>
    </location>
</feature>
<dbReference type="AlphaFoldDB" id="A0A9P0KFT0"/>
<evidence type="ECO:0000256" key="4">
    <source>
        <dbReference type="ARBA" id="ARBA00023159"/>
    </source>
</evidence>
<protein>
    <recommendedName>
        <fullName evidence="7">Nuclear transcription factor Y subunit</fullName>
    </recommendedName>
</protein>
<comment type="function">
    <text evidence="7">Component of the sequence-specific heterotrimeric transcription factor (NF-Y) which specifically recognizes a 5'-CCAAT-3' box motif found in the promoters of its target genes.</text>
</comment>
<dbReference type="SMART" id="SM00521">
    <property type="entry name" value="CBF"/>
    <property type="match status" value="1"/>
</dbReference>
<evidence type="ECO:0000256" key="3">
    <source>
        <dbReference type="ARBA" id="ARBA00023125"/>
    </source>
</evidence>
<keyword evidence="3 7" id="KW-0238">DNA-binding</keyword>
<evidence type="ECO:0000256" key="8">
    <source>
        <dbReference type="SAM" id="MobiDB-lite"/>
    </source>
</evidence>
<keyword evidence="6 7" id="KW-0539">Nucleus</keyword>
<keyword evidence="2 7" id="KW-0805">Transcription regulation</keyword>
<sequence length="342" mass="37271">MEQQITTTADGQVVIQPIQGVAPQQVQVMQMNAGQVLQGANGQQIMVHALPSGGQIQVAAPSGTQGLQQIQVVPVSSLQQGQVLIQPQQQTAQLVQTADGQTFLYQPVAIEGAGMQQAAPTVLNINGNLVQIASTAQPAAPAAQSTTVASPPPQVVPQTITATSPNQLAMANGNLVMMVPSSTGGQQFQRVQIPGTEFLEEEPLYVNAKQYRRILKRRQARAKLEAEGKIPKERPKYLHESRHRHAMNRIRGEGGRFHSGSVKKRREEEIARRQHASHQHNSQQQQQQHTDQQQQHHQHQQTHQVQGTIGVSYGSIDMGGQIIIEGVMPDMIKPDPLSIEGN</sequence>
<gene>
    <name evidence="9" type="ORF">ACAOBT_LOCUS9004</name>
</gene>
<comment type="caution">
    <text evidence="9">The sequence shown here is derived from an EMBL/GenBank/DDBJ whole genome shotgun (WGS) entry which is preliminary data.</text>
</comment>